<evidence type="ECO:0000313" key="2">
    <source>
        <dbReference type="EMBL" id="MEW9500281.1"/>
    </source>
</evidence>
<organism evidence="2 3">
    <name type="scientific">Jeotgalibacillus marinus</name>
    <dbReference type="NCBI Taxonomy" id="86667"/>
    <lineage>
        <taxon>Bacteria</taxon>
        <taxon>Bacillati</taxon>
        <taxon>Bacillota</taxon>
        <taxon>Bacilli</taxon>
        <taxon>Bacillales</taxon>
        <taxon>Caryophanaceae</taxon>
        <taxon>Jeotgalibacillus</taxon>
    </lineage>
</organism>
<gene>
    <name evidence="2" type="ORF">AB1471_00530</name>
</gene>
<comment type="caution">
    <text evidence="2">The sequence shown here is derived from an EMBL/GenBank/DDBJ whole genome shotgun (WGS) entry which is preliminary data.</text>
</comment>
<accession>A0ABV3PYV5</accession>
<reference evidence="2 3" key="1">
    <citation type="journal article" date="1979" name="Int. J. Syst. Evol. Microbiol.">
        <title>Bacillus globisporus subsp. marinus subsp. nov.</title>
        <authorList>
            <person name="Liu H."/>
        </authorList>
    </citation>
    <scope>NUCLEOTIDE SEQUENCE [LARGE SCALE GENOMIC DNA]</scope>
    <source>
        <strain evidence="2 3">DSM 1297</strain>
    </source>
</reference>
<dbReference type="Pfam" id="PF13025">
    <property type="entry name" value="DUF3886"/>
    <property type="match status" value="1"/>
</dbReference>
<sequence length="81" mass="9923">MKKRKKPIQKNDDRKATLKDSLDSDLLSKLQATKKALVDQEHVRREEEQKKKEEERRIREKNKSFEELFEESSMNWKDYKK</sequence>
<name>A0ABV3PYV5_9BACL</name>
<evidence type="ECO:0000313" key="3">
    <source>
        <dbReference type="Proteomes" id="UP001556040"/>
    </source>
</evidence>
<protein>
    <submittedName>
        <fullName evidence="2">YqkE family protein</fullName>
    </submittedName>
</protein>
<dbReference type="EMBL" id="JBFMIA010000001">
    <property type="protein sequence ID" value="MEW9500281.1"/>
    <property type="molecule type" value="Genomic_DNA"/>
</dbReference>
<evidence type="ECO:0000256" key="1">
    <source>
        <dbReference type="SAM" id="MobiDB-lite"/>
    </source>
</evidence>
<dbReference type="InterPro" id="IPR024980">
    <property type="entry name" value="DUF3886"/>
</dbReference>
<feature type="region of interest" description="Disordered" evidence="1">
    <location>
        <begin position="39"/>
        <end position="59"/>
    </location>
</feature>
<dbReference type="RefSeq" id="WP_367777561.1">
    <property type="nucleotide sequence ID" value="NZ_JBFMIA010000001.1"/>
</dbReference>
<dbReference type="Proteomes" id="UP001556040">
    <property type="component" value="Unassembled WGS sequence"/>
</dbReference>
<keyword evidence="3" id="KW-1185">Reference proteome</keyword>
<proteinExistence type="predicted"/>